<sequence length="589" mass="68029">MEMSFSPSVTICEPSAHKSGSNGVPNGTIRHRMRRVNSITVANAYREQKIQRDLQPDRPNSIRILRLLKYTVTFLSRFIIQFIKQFSKLQGISEFSTNYAVSKPGALTSFVVMCSPNKLVVYSIPHNPDYLRSKDLCVSCDECIDSSLNILMTIFETNDFDAVMAETQPFVINSVFHSGLHTMISMLKAGLTLDQTDLKAASENQRQTLDLCNRKRRKKIFSNLTAKFSKMSCDKYTDVELHAELTYAMIIGCGAALELLQCHNLKKLAKIIYNINTCMNSFRLCRTICEKRTKWLSPKSKRQFEAGVGLERGFRHLIVSYIPPKALKIINFLGYRGSILYRVANAKLVELSGDIQLAINEYEKIIEDYDQMYHRLAHFELMFCHAVRCEWYHSVRYAELLNKHTVHSPAITTYLEAIFRYTKAMDNKDRELRTEASRLLATVPKLRVRYLGKTITFEKAVVVLSQRYFQNKDYMLLPALEILYHLNYTFLLIGNQTLLNKWMSRVDKEIEAHIITRSGDNYLTALFYKGVIYKLMGRVIEAQQILKEYSGYTIENLIHIKVYAALRELGFNTDKESDTLKYFINMSKI</sequence>
<organism evidence="2">
    <name type="scientific">Oppiella nova</name>
    <dbReference type="NCBI Taxonomy" id="334625"/>
    <lineage>
        <taxon>Eukaryota</taxon>
        <taxon>Metazoa</taxon>
        <taxon>Ecdysozoa</taxon>
        <taxon>Arthropoda</taxon>
        <taxon>Chelicerata</taxon>
        <taxon>Arachnida</taxon>
        <taxon>Acari</taxon>
        <taxon>Acariformes</taxon>
        <taxon>Sarcoptiformes</taxon>
        <taxon>Oribatida</taxon>
        <taxon>Brachypylina</taxon>
        <taxon>Oppioidea</taxon>
        <taxon>Oppiidae</taxon>
        <taxon>Oppiella</taxon>
    </lineage>
</organism>
<dbReference type="EMBL" id="CAJPVJ010001861">
    <property type="protein sequence ID" value="CAG2165414.1"/>
    <property type="molecule type" value="Genomic_DNA"/>
</dbReference>
<accession>A0A7R9QGJ1</accession>
<evidence type="ECO:0000313" key="2">
    <source>
        <dbReference type="EMBL" id="CAD7644962.1"/>
    </source>
</evidence>
<gene>
    <name evidence="2" type="ORF">ONB1V03_LOCUS4956</name>
</gene>
<evidence type="ECO:0000313" key="3">
    <source>
        <dbReference type="Proteomes" id="UP000728032"/>
    </source>
</evidence>
<dbReference type="AlphaFoldDB" id="A0A7R9QGJ1"/>
<dbReference type="InterPro" id="IPR019412">
    <property type="entry name" value="IML2/TPR_39"/>
</dbReference>
<feature type="region of interest" description="Disordered" evidence="1">
    <location>
        <begin position="1"/>
        <end position="28"/>
    </location>
</feature>
<dbReference type="EMBL" id="OC916686">
    <property type="protein sequence ID" value="CAD7644962.1"/>
    <property type="molecule type" value="Genomic_DNA"/>
</dbReference>
<keyword evidence="3" id="KW-1185">Reference proteome</keyword>
<dbReference type="OrthoDB" id="6497673at2759"/>
<dbReference type="PANTHER" id="PTHR31859:SF1">
    <property type="entry name" value="TETRATRICOPEPTIDE REPEAT PROTEIN 39C"/>
    <property type="match status" value="1"/>
</dbReference>
<dbReference type="Pfam" id="PF10300">
    <property type="entry name" value="Iml2-TPR_39"/>
    <property type="match status" value="2"/>
</dbReference>
<name>A0A7R9QGJ1_9ACAR</name>
<evidence type="ECO:0000256" key="1">
    <source>
        <dbReference type="SAM" id="MobiDB-lite"/>
    </source>
</evidence>
<protein>
    <submittedName>
        <fullName evidence="2">Uncharacterized protein</fullName>
    </submittedName>
</protein>
<reference evidence="2" key="1">
    <citation type="submission" date="2020-11" db="EMBL/GenBank/DDBJ databases">
        <authorList>
            <person name="Tran Van P."/>
        </authorList>
    </citation>
    <scope>NUCLEOTIDE SEQUENCE</scope>
</reference>
<dbReference type="PANTHER" id="PTHR31859">
    <property type="entry name" value="TETRATRICOPEPTIDE REPEAT PROTEIN 39 FAMILY MEMBER"/>
    <property type="match status" value="1"/>
</dbReference>
<proteinExistence type="predicted"/>
<dbReference type="Proteomes" id="UP000728032">
    <property type="component" value="Unassembled WGS sequence"/>
</dbReference>